<evidence type="ECO:0000313" key="6">
    <source>
        <dbReference type="Proteomes" id="UP001304671"/>
    </source>
</evidence>
<dbReference type="InterPro" id="IPR005181">
    <property type="entry name" value="SASA"/>
</dbReference>
<dbReference type="InterPro" id="IPR050964">
    <property type="entry name" value="Striated_Muscle_Regulatory"/>
</dbReference>
<evidence type="ECO:0000256" key="1">
    <source>
        <dbReference type="ARBA" id="ARBA00022737"/>
    </source>
</evidence>
<dbReference type="InterPro" id="IPR013783">
    <property type="entry name" value="Ig-like_fold"/>
</dbReference>
<evidence type="ECO:0000256" key="3">
    <source>
        <dbReference type="SAM" id="SignalP"/>
    </source>
</evidence>
<keyword evidence="3" id="KW-0732">Signal</keyword>
<dbReference type="SMART" id="SM00060">
    <property type="entry name" value="FN3"/>
    <property type="match status" value="3"/>
</dbReference>
<dbReference type="Gene3D" id="2.60.40.10">
    <property type="entry name" value="Immunoglobulins"/>
    <property type="match status" value="3"/>
</dbReference>
<dbReference type="RefSeq" id="WP_323250365.1">
    <property type="nucleotide sequence ID" value="NZ_JAYFUL010000022.1"/>
</dbReference>
<protein>
    <submittedName>
        <fullName evidence="5">T9SS type A sorting domain-containing protein</fullName>
    </submittedName>
</protein>
<dbReference type="Gene3D" id="3.40.50.1110">
    <property type="entry name" value="SGNH hydrolase"/>
    <property type="match status" value="1"/>
</dbReference>
<keyword evidence="6" id="KW-1185">Reference proteome</keyword>
<name>A0ABU5QQF0_9BACT</name>
<dbReference type="InterPro" id="IPR036116">
    <property type="entry name" value="FN3_sf"/>
</dbReference>
<proteinExistence type="predicted"/>
<dbReference type="PANTHER" id="PTHR13817:SF166">
    <property type="entry name" value="NEURONAL IGCAM-RELATED"/>
    <property type="match status" value="1"/>
</dbReference>
<dbReference type="Pfam" id="PF18962">
    <property type="entry name" value="Por_Secre_tail"/>
    <property type="match status" value="1"/>
</dbReference>
<dbReference type="SUPFAM" id="SSF49265">
    <property type="entry name" value="Fibronectin type III"/>
    <property type="match status" value="2"/>
</dbReference>
<evidence type="ECO:0000313" key="5">
    <source>
        <dbReference type="EMBL" id="MEA5258919.1"/>
    </source>
</evidence>
<evidence type="ECO:0000259" key="4">
    <source>
        <dbReference type="PROSITE" id="PS50853"/>
    </source>
</evidence>
<dbReference type="InterPro" id="IPR036514">
    <property type="entry name" value="SGNH_hydro_sf"/>
</dbReference>
<accession>A0ABU5QQF0</accession>
<keyword evidence="1" id="KW-0677">Repeat</keyword>
<dbReference type="Pfam" id="PF03629">
    <property type="entry name" value="SASA"/>
    <property type="match status" value="1"/>
</dbReference>
<dbReference type="InterPro" id="IPR026444">
    <property type="entry name" value="Secre_tail"/>
</dbReference>
<dbReference type="Proteomes" id="UP001304671">
    <property type="component" value="Unassembled WGS sequence"/>
</dbReference>
<evidence type="ECO:0000256" key="2">
    <source>
        <dbReference type="ARBA" id="ARBA00022801"/>
    </source>
</evidence>
<sequence>MKKAFILFIIVLCANVGFSQRFYATVFDNLPQSYQLYPRNEKNEASVPISGKIEIEGWSYFSLKVYRNKQLIAYQRAPISYKNSLGTFAFTPVVIKAEKAEYDFKIFAVKGTDSLDLVTRENVVAGDVYVLTGQSNSTAFFSEAKTNEFCRTFGKITGTYNIEDYNPADTLWALSNQEVYFKNVGTLGYQFQKYILDNFGIPTCLINAGFHWSSARQHANRTASNPADLTNGYGRMLYRLQKAGVDKYVKALIYRQGETEAYGEGSDFGGYFDIFYKNLKLDLPSIKQLYVYQIDIINPAVGEAPKVRETQRALADKYQNLQVVASVGTAGFDGLHYTTEGYTQNATELGWLAGRDFYNVSNTDNIDAPNVRKAYFSQADKSEITITFPVGQELTWNEKTRNLLMKDFFYLDGVAGNVVSGTTVGNKVILTLNTSSSATKISYLPSFIEPTSPDYPYTGPYITNKKGLRALSFYEFKLEEVPTTKLSAVATNFETIKLQWEAITGINGYIIERKTASTAFQEVAQLNANTLVYEDKSLKGGELYTYRIKAVGNYWESLYANAEAKTLAYLATPVLAVTVVYNNSLSLSWQAVTLSTAYQIERRVGSEDFKLLSTQPANQLTLVDKDLTPNTAYAYRIKAIGNLTESLYTIVESKTPALLATPVLQAESIAYSNAKITWKSIPNATSYVLERKVTESGNYVELAKLDATRTDFSDMPLTEKTNYYYRLKAFGDKTESLYAAALTVTTQSVLGIEEEQNWGLKLYPNPNKGLLIIDFPKSVNGQISIVDFRGVKLVEQPIKQSDIHQIDLSHLGKGNYIVIFNNADISISKKLILE</sequence>
<comment type="caution">
    <text evidence="5">The sequence shown here is derived from an EMBL/GenBank/DDBJ whole genome shotgun (WGS) entry which is preliminary data.</text>
</comment>
<feature type="domain" description="Fibronectin type-III" evidence="4">
    <location>
        <begin position="570"/>
        <end position="660"/>
    </location>
</feature>
<reference evidence="5 6" key="1">
    <citation type="submission" date="2023-12" db="EMBL/GenBank/DDBJ databases">
        <title>Novel species of the genus Arcicella isolated from rivers.</title>
        <authorList>
            <person name="Lu H."/>
        </authorList>
    </citation>
    <scope>NUCLEOTIDE SEQUENCE [LARGE SCALE GENOMIC DNA]</scope>
    <source>
        <strain evidence="5 6">LMG 21963</strain>
    </source>
</reference>
<dbReference type="PANTHER" id="PTHR13817">
    <property type="entry name" value="TITIN"/>
    <property type="match status" value="1"/>
</dbReference>
<dbReference type="NCBIfam" id="TIGR04183">
    <property type="entry name" value="Por_Secre_tail"/>
    <property type="match status" value="1"/>
</dbReference>
<gene>
    <name evidence="5" type="ORF">VB264_14065</name>
</gene>
<feature type="signal peptide" evidence="3">
    <location>
        <begin position="1"/>
        <end position="24"/>
    </location>
</feature>
<dbReference type="SUPFAM" id="SSF52266">
    <property type="entry name" value="SGNH hydrolase"/>
    <property type="match status" value="1"/>
</dbReference>
<dbReference type="PROSITE" id="PS50853">
    <property type="entry name" value="FN3"/>
    <property type="match status" value="2"/>
</dbReference>
<dbReference type="InterPro" id="IPR003961">
    <property type="entry name" value="FN3_dom"/>
</dbReference>
<feature type="chain" id="PRO_5045293096" evidence="3">
    <location>
        <begin position="25"/>
        <end position="834"/>
    </location>
</feature>
<feature type="domain" description="Fibronectin type-III" evidence="4">
    <location>
        <begin position="661"/>
        <end position="749"/>
    </location>
</feature>
<organism evidence="5 6">
    <name type="scientific">Arcicella aquatica</name>
    <dbReference type="NCBI Taxonomy" id="217141"/>
    <lineage>
        <taxon>Bacteria</taxon>
        <taxon>Pseudomonadati</taxon>
        <taxon>Bacteroidota</taxon>
        <taxon>Cytophagia</taxon>
        <taxon>Cytophagales</taxon>
        <taxon>Flectobacillaceae</taxon>
        <taxon>Arcicella</taxon>
    </lineage>
</organism>
<keyword evidence="2" id="KW-0378">Hydrolase</keyword>
<dbReference type="CDD" id="cd00063">
    <property type="entry name" value="FN3"/>
    <property type="match status" value="3"/>
</dbReference>
<dbReference type="EMBL" id="JAYFUL010000022">
    <property type="protein sequence ID" value="MEA5258919.1"/>
    <property type="molecule type" value="Genomic_DNA"/>
</dbReference>